<evidence type="ECO:0000313" key="10">
    <source>
        <dbReference type="Proteomes" id="UP000186406"/>
    </source>
</evidence>
<dbReference type="OrthoDB" id="9785276at2"/>
<keyword evidence="4 5" id="KW-0274">FAD</keyword>
<dbReference type="GO" id="GO:0016614">
    <property type="term" value="F:oxidoreductase activity, acting on CH-OH group of donors"/>
    <property type="evidence" value="ECO:0007669"/>
    <property type="project" value="InterPro"/>
</dbReference>
<comment type="similarity">
    <text evidence="2 6">Belongs to the GMC oxidoreductase family.</text>
</comment>
<evidence type="ECO:0000256" key="4">
    <source>
        <dbReference type="ARBA" id="ARBA00022827"/>
    </source>
</evidence>
<dbReference type="Proteomes" id="UP000186406">
    <property type="component" value="Unassembled WGS sequence"/>
</dbReference>
<evidence type="ECO:0000256" key="1">
    <source>
        <dbReference type="ARBA" id="ARBA00001974"/>
    </source>
</evidence>
<dbReference type="STRING" id="1123029.SAMN02745172_02410"/>
<evidence type="ECO:0000256" key="3">
    <source>
        <dbReference type="ARBA" id="ARBA00022630"/>
    </source>
</evidence>
<organism evidence="9 10">
    <name type="scientific">Pseudoxanthobacter soli DSM 19599</name>
    <dbReference type="NCBI Taxonomy" id="1123029"/>
    <lineage>
        <taxon>Bacteria</taxon>
        <taxon>Pseudomonadati</taxon>
        <taxon>Pseudomonadota</taxon>
        <taxon>Alphaproteobacteria</taxon>
        <taxon>Hyphomicrobiales</taxon>
        <taxon>Segnochrobactraceae</taxon>
        <taxon>Pseudoxanthobacter</taxon>
    </lineage>
</organism>
<reference evidence="9 10" key="1">
    <citation type="submission" date="2016-12" db="EMBL/GenBank/DDBJ databases">
        <authorList>
            <person name="Song W.-J."/>
            <person name="Kurnit D.M."/>
        </authorList>
    </citation>
    <scope>NUCLEOTIDE SEQUENCE [LARGE SCALE GENOMIC DNA]</scope>
    <source>
        <strain evidence="9 10">DSM 19599</strain>
    </source>
</reference>
<dbReference type="PIRSF" id="PIRSF000137">
    <property type="entry name" value="Alcohol_oxidase"/>
    <property type="match status" value="1"/>
</dbReference>
<gene>
    <name evidence="9" type="ORF">SAMN02745172_02410</name>
</gene>
<protein>
    <submittedName>
        <fullName evidence="9">Choline dehydrogenase</fullName>
    </submittedName>
</protein>
<dbReference type="InterPro" id="IPR000172">
    <property type="entry name" value="GMC_OxRdtase_N"/>
</dbReference>
<dbReference type="InterPro" id="IPR007867">
    <property type="entry name" value="GMC_OxRtase_C"/>
</dbReference>
<dbReference type="Pfam" id="PF00732">
    <property type="entry name" value="GMC_oxred_N"/>
    <property type="match status" value="1"/>
</dbReference>
<evidence type="ECO:0000259" key="7">
    <source>
        <dbReference type="PROSITE" id="PS00623"/>
    </source>
</evidence>
<keyword evidence="10" id="KW-1185">Reference proteome</keyword>
<dbReference type="InterPro" id="IPR012132">
    <property type="entry name" value="GMC_OxRdtase"/>
</dbReference>
<proteinExistence type="inferred from homology"/>
<dbReference type="PROSITE" id="PS00624">
    <property type="entry name" value="GMC_OXRED_2"/>
    <property type="match status" value="1"/>
</dbReference>
<name>A0A1M7ZLI3_9HYPH</name>
<evidence type="ECO:0000256" key="6">
    <source>
        <dbReference type="RuleBase" id="RU003968"/>
    </source>
</evidence>
<feature type="binding site" evidence="5">
    <location>
        <position position="85"/>
    </location>
    <ligand>
        <name>FAD</name>
        <dbReference type="ChEBI" id="CHEBI:57692"/>
    </ligand>
</feature>
<comment type="cofactor">
    <cofactor evidence="1 5">
        <name>FAD</name>
        <dbReference type="ChEBI" id="CHEBI:57692"/>
    </cofactor>
</comment>
<evidence type="ECO:0000313" key="9">
    <source>
        <dbReference type="EMBL" id="SHO65763.1"/>
    </source>
</evidence>
<dbReference type="PANTHER" id="PTHR11552:SF147">
    <property type="entry name" value="CHOLINE DEHYDROGENASE, MITOCHONDRIAL"/>
    <property type="match status" value="1"/>
</dbReference>
<evidence type="ECO:0000256" key="5">
    <source>
        <dbReference type="PIRSR" id="PIRSR000137-2"/>
    </source>
</evidence>
<dbReference type="AlphaFoldDB" id="A0A1M7ZLI3"/>
<dbReference type="GO" id="GO:0050660">
    <property type="term" value="F:flavin adenine dinucleotide binding"/>
    <property type="evidence" value="ECO:0007669"/>
    <property type="project" value="InterPro"/>
</dbReference>
<accession>A0A1M7ZLI3</accession>
<feature type="domain" description="Glucose-methanol-choline oxidoreductase N-terminal" evidence="8">
    <location>
        <begin position="256"/>
        <end position="270"/>
    </location>
</feature>
<dbReference type="EMBL" id="FRXO01000004">
    <property type="protein sequence ID" value="SHO65763.1"/>
    <property type="molecule type" value="Genomic_DNA"/>
</dbReference>
<dbReference type="PANTHER" id="PTHR11552">
    <property type="entry name" value="GLUCOSE-METHANOL-CHOLINE GMC OXIDOREDUCTASE"/>
    <property type="match status" value="1"/>
</dbReference>
<evidence type="ECO:0000256" key="2">
    <source>
        <dbReference type="ARBA" id="ARBA00010790"/>
    </source>
</evidence>
<dbReference type="SUPFAM" id="SSF51905">
    <property type="entry name" value="FAD/NAD(P)-binding domain"/>
    <property type="match status" value="1"/>
</dbReference>
<dbReference type="Gene3D" id="3.30.560.10">
    <property type="entry name" value="Glucose Oxidase, domain 3"/>
    <property type="match status" value="1"/>
</dbReference>
<dbReference type="InterPro" id="IPR036188">
    <property type="entry name" value="FAD/NAD-bd_sf"/>
</dbReference>
<dbReference type="Gene3D" id="3.50.50.60">
    <property type="entry name" value="FAD/NAD(P)-binding domain"/>
    <property type="match status" value="1"/>
</dbReference>
<dbReference type="SUPFAM" id="SSF54373">
    <property type="entry name" value="FAD-linked reductases, C-terminal domain"/>
    <property type="match status" value="1"/>
</dbReference>
<dbReference type="RefSeq" id="WP_073629306.1">
    <property type="nucleotide sequence ID" value="NZ_FRXO01000004.1"/>
</dbReference>
<dbReference type="Pfam" id="PF05199">
    <property type="entry name" value="GMC_oxred_C"/>
    <property type="match status" value="1"/>
</dbReference>
<evidence type="ECO:0000259" key="8">
    <source>
        <dbReference type="PROSITE" id="PS00624"/>
    </source>
</evidence>
<dbReference type="PROSITE" id="PS00623">
    <property type="entry name" value="GMC_OXRED_1"/>
    <property type="match status" value="1"/>
</dbReference>
<keyword evidence="3 6" id="KW-0285">Flavoprotein</keyword>
<sequence length="540" mass="58398">MADVLEADFVIVGGGSSGCALAARLSADPACSVILLEAGDRDRSLYIHLPVTYYKTTGSAFSWGYETAPQKHQGDIRTPYTQARVIGGGSSINAQIYIRGNPQDFDGWRDDHGCTGWGYQDVLPYFVRAEGNQRLAGKTHGTDGPLLVSDPAYVHPLSYSWLQACQQAGLEPNEDFNSGTQAGCGLYQVTNRAGRRSSTANCYLRPALDRPNLRVITSVQARRVVFENRRAAGVEVDAKGGRRTVRARREVILTAGAIGTPKLLMLSGIGPAAELKAHGIEVVRDSPNVGRNLQDHLDIFMIYEVLRANSYDKYKKLHWQAWAGIQFGLFRSGPITSNVVEAGAFWWSGQREGLPDVQFHFLAGAGVEAGIPDVPGGAGCTLNAYLVRPKSRGSVTLRSAEPSDHPVIDPNFLDHPDDLEGTIASVRLGRKIMAQAAMQHHIAREHYPGTEIESEAELEAFVRAASRTGYHPSCTCRMGEDEAAVVDTGLRVRGVDGLRISDASVMPQLVSGNTNATTIMIAERAADMILGNRGLERGAA</sequence>
<feature type="domain" description="Glucose-methanol-choline oxidoreductase N-terminal" evidence="7">
    <location>
        <begin position="83"/>
        <end position="106"/>
    </location>
</feature>